<dbReference type="FunCoup" id="A0A2R6QW03">
    <property type="interactions" value="11"/>
</dbReference>
<reference evidence="2" key="2">
    <citation type="journal article" date="2018" name="BMC Genomics">
        <title>A manually annotated Actinidia chinensis var. chinensis (kiwifruit) genome highlights the challenges associated with draft genomes and gene prediction in plants.</title>
        <authorList>
            <person name="Pilkington S.M."/>
            <person name="Crowhurst R."/>
            <person name="Hilario E."/>
            <person name="Nardozza S."/>
            <person name="Fraser L."/>
            <person name="Peng Y."/>
            <person name="Gunaseelan K."/>
            <person name="Simpson R."/>
            <person name="Tahir J."/>
            <person name="Deroles S.C."/>
            <person name="Templeton K."/>
            <person name="Luo Z."/>
            <person name="Davy M."/>
            <person name="Cheng C."/>
            <person name="McNeilage M."/>
            <person name="Scaglione D."/>
            <person name="Liu Y."/>
            <person name="Zhang Q."/>
            <person name="Datson P."/>
            <person name="De Silva N."/>
            <person name="Gardiner S.E."/>
            <person name="Bassett H."/>
            <person name="Chagne D."/>
            <person name="McCallum J."/>
            <person name="Dzierzon H."/>
            <person name="Deng C."/>
            <person name="Wang Y.Y."/>
            <person name="Barron L."/>
            <person name="Manako K."/>
            <person name="Bowen J."/>
            <person name="Foster T.M."/>
            <person name="Erridge Z.A."/>
            <person name="Tiffin H."/>
            <person name="Waite C.N."/>
            <person name="Davies K.M."/>
            <person name="Grierson E.P."/>
            <person name="Laing W.A."/>
            <person name="Kirk R."/>
            <person name="Chen X."/>
            <person name="Wood M."/>
            <person name="Montefiori M."/>
            <person name="Brummell D.A."/>
            <person name="Schwinn K.E."/>
            <person name="Catanach A."/>
            <person name="Fullerton C."/>
            <person name="Li D."/>
            <person name="Meiyalaghan S."/>
            <person name="Nieuwenhuizen N."/>
            <person name="Read N."/>
            <person name="Prakash R."/>
            <person name="Hunter D."/>
            <person name="Zhang H."/>
            <person name="McKenzie M."/>
            <person name="Knabel M."/>
            <person name="Harris A."/>
            <person name="Allan A.C."/>
            <person name="Gleave A."/>
            <person name="Chen A."/>
            <person name="Janssen B.J."/>
            <person name="Plunkett B."/>
            <person name="Ampomah-Dwamena C."/>
            <person name="Voogd C."/>
            <person name="Leif D."/>
            <person name="Lafferty D."/>
            <person name="Souleyre E.J.F."/>
            <person name="Varkonyi-Gasic E."/>
            <person name="Gambi F."/>
            <person name="Hanley J."/>
            <person name="Yao J.L."/>
            <person name="Cheung J."/>
            <person name="David K.M."/>
            <person name="Warren B."/>
            <person name="Marsh K."/>
            <person name="Snowden K.C."/>
            <person name="Lin-Wang K."/>
            <person name="Brian L."/>
            <person name="Martinez-Sanchez M."/>
            <person name="Wang M."/>
            <person name="Ileperuma N."/>
            <person name="Macnee N."/>
            <person name="Campin R."/>
            <person name="McAtee P."/>
            <person name="Drummond R.S.M."/>
            <person name="Espley R.V."/>
            <person name="Ireland H.S."/>
            <person name="Wu R."/>
            <person name="Atkinson R.G."/>
            <person name="Karunairetnam S."/>
            <person name="Bulley S."/>
            <person name="Chunkath S."/>
            <person name="Hanley Z."/>
            <person name="Storey R."/>
            <person name="Thrimawithana A.H."/>
            <person name="Thomson S."/>
            <person name="David C."/>
            <person name="Testolin R."/>
            <person name="Huang H."/>
            <person name="Hellens R.P."/>
            <person name="Schaffer R.J."/>
        </authorList>
    </citation>
    <scope>NUCLEOTIDE SEQUENCE [LARGE SCALE GENOMIC DNA]</scope>
    <source>
        <strain evidence="2">cv. Red5</strain>
    </source>
</reference>
<evidence type="ECO:0000313" key="2">
    <source>
        <dbReference type="Proteomes" id="UP000241394"/>
    </source>
</evidence>
<dbReference type="InParanoid" id="A0A2R6QW03"/>
<organism evidence="1 2">
    <name type="scientific">Actinidia chinensis var. chinensis</name>
    <name type="common">Chinese soft-hair kiwi</name>
    <dbReference type="NCBI Taxonomy" id="1590841"/>
    <lineage>
        <taxon>Eukaryota</taxon>
        <taxon>Viridiplantae</taxon>
        <taxon>Streptophyta</taxon>
        <taxon>Embryophyta</taxon>
        <taxon>Tracheophyta</taxon>
        <taxon>Spermatophyta</taxon>
        <taxon>Magnoliopsida</taxon>
        <taxon>eudicotyledons</taxon>
        <taxon>Gunneridae</taxon>
        <taxon>Pentapetalae</taxon>
        <taxon>asterids</taxon>
        <taxon>Ericales</taxon>
        <taxon>Actinidiaceae</taxon>
        <taxon>Actinidia</taxon>
    </lineage>
</organism>
<gene>
    <name evidence="1" type="ORF">CEY00_Acc13418</name>
</gene>
<keyword evidence="2" id="KW-1185">Reference proteome</keyword>
<dbReference type="Proteomes" id="UP000241394">
    <property type="component" value="Chromosome LG12"/>
</dbReference>
<dbReference type="Pfam" id="PF14009">
    <property type="entry name" value="PADRE"/>
    <property type="match status" value="1"/>
</dbReference>
<dbReference type="PANTHER" id="PTHR33148:SF46">
    <property type="entry name" value="EMB|CAB85509.1"/>
    <property type="match status" value="1"/>
</dbReference>
<dbReference type="InterPro" id="IPR025322">
    <property type="entry name" value="PADRE_dom"/>
</dbReference>
<dbReference type="EMBL" id="NKQK01000012">
    <property type="protein sequence ID" value="PSS15925.1"/>
    <property type="molecule type" value="Genomic_DNA"/>
</dbReference>
<comment type="caution">
    <text evidence="1">The sequence shown here is derived from an EMBL/GenBank/DDBJ whole genome shotgun (WGS) entry which is preliminary data.</text>
</comment>
<protein>
    <submittedName>
        <fullName evidence="1">Uncharacterized protein</fullName>
    </submittedName>
</protein>
<evidence type="ECO:0000313" key="1">
    <source>
        <dbReference type="EMBL" id="PSS15925.1"/>
    </source>
</evidence>
<dbReference type="AlphaFoldDB" id="A0A2R6QW03"/>
<proteinExistence type="predicted"/>
<reference evidence="1 2" key="1">
    <citation type="submission" date="2017-07" db="EMBL/GenBank/DDBJ databases">
        <title>An improved, manually edited Actinidia chinensis var. chinensis (kiwifruit) genome highlights the challenges associated with draft genomes and gene prediction in plants.</title>
        <authorList>
            <person name="Pilkington S."/>
            <person name="Crowhurst R."/>
            <person name="Hilario E."/>
            <person name="Nardozza S."/>
            <person name="Fraser L."/>
            <person name="Peng Y."/>
            <person name="Gunaseelan K."/>
            <person name="Simpson R."/>
            <person name="Tahir J."/>
            <person name="Deroles S."/>
            <person name="Templeton K."/>
            <person name="Luo Z."/>
            <person name="Davy M."/>
            <person name="Cheng C."/>
            <person name="Mcneilage M."/>
            <person name="Scaglione D."/>
            <person name="Liu Y."/>
            <person name="Zhang Q."/>
            <person name="Datson P."/>
            <person name="De Silva N."/>
            <person name="Gardiner S."/>
            <person name="Bassett H."/>
            <person name="Chagne D."/>
            <person name="Mccallum J."/>
            <person name="Dzierzon H."/>
            <person name="Deng C."/>
            <person name="Wang Y.-Y."/>
            <person name="Barron N."/>
            <person name="Manako K."/>
            <person name="Bowen J."/>
            <person name="Foster T."/>
            <person name="Erridge Z."/>
            <person name="Tiffin H."/>
            <person name="Waite C."/>
            <person name="Davies K."/>
            <person name="Grierson E."/>
            <person name="Laing W."/>
            <person name="Kirk R."/>
            <person name="Chen X."/>
            <person name="Wood M."/>
            <person name="Montefiori M."/>
            <person name="Brummell D."/>
            <person name="Schwinn K."/>
            <person name="Catanach A."/>
            <person name="Fullerton C."/>
            <person name="Li D."/>
            <person name="Meiyalaghan S."/>
            <person name="Nieuwenhuizen N."/>
            <person name="Read N."/>
            <person name="Prakash R."/>
            <person name="Hunter D."/>
            <person name="Zhang H."/>
            <person name="Mckenzie M."/>
            <person name="Knabel M."/>
            <person name="Harris A."/>
            <person name="Allan A."/>
            <person name="Chen A."/>
            <person name="Janssen B."/>
            <person name="Plunkett B."/>
            <person name="Dwamena C."/>
            <person name="Voogd C."/>
            <person name="Leif D."/>
            <person name="Lafferty D."/>
            <person name="Souleyre E."/>
            <person name="Varkonyi-Gasic E."/>
            <person name="Gambi F."/>
            <person name="Hanley J."/>
            <person name="Yao J.-L."/>
            <person name="Cheung J."/>
            <person name="David K."/>
            <person name="Warren B."/>
            <person name="Marsh K."/>
            <person name="Snowden K."/>
            <person name="Lin-Wang K."/>
            <person name="Brian L."/>
            <person name="Martinez-Sanchez M."/>
            <person name="Wang M."/>
            <person name="Ileperuma N."/>
            <person name="Macnee N."/>
            <person name="Campin R."/>
            <person name="Mcatee P."/>
            <person name="Drummond R."/>
            <person name="Espley R."/>
            <person name="Ireland H."/>
            <person name="Wu R."/>
            <person name="Atkinson R."/>
            <person name="Karunairetnam S."/>
            <person name="Bulley S."/>
            <person name="Chunkath S."/>
            <person name="Hanley Z."/>
            <person name="Storey R."/>
            <person name="Thrimawithana A."/>
            <person name="Thomson S."/>
            <person name="David C."/>
            <person name="Testolin R."/>
        </authorList>
    </citation>
    <scope>NUCLEOTIDE SEQUENCE [LARGE SCALE GENOMIC DNA]</scope>
    <source>
        <strain evidence="2">cv. Red5</strain>
        <tissue evidence="1">Young leaf</tissue>
    </source>
</reference>
<sequence length="163" mass="18031">MGNCFVKQENIIKVVKTDGKVLEYKAPTKANQVLSDFPGHAISDTLPAAWWLLPDDPMIGGHVYYLLPLQGPPDTVDKKRVRFASPEREDGGGSTGGVVRIKVVMRKKELEVILRKGGFSLCDLVSHVENKESTDQNEEFGGEKNIGRCEGWKPVLKSIPEVN</sequence>
<accession>A0A2R6QW03</accession>
<dbReference type="OMA" id="NIGRCEG"/>
<name>A0A2R6QW03_ACTCC</name>
<dbReference type="STRING" id="1590841.A0A2R6QW03"/>
<dbReference type="PANTHER" id="PTHR33148">
    <property type="entry name" value="PLASTID MOVEMENT IMPAIRED PROTEIN-RELATED"/>
    <property type="match status" value="1"/>
</dbReference>
<dbReference type="Gramene" id="PSS15925">
    <property type="protein sequence ID" value="PSS15925"/>
    <property type="gene ID" value="CEY00_Acc13418"/>
</dbReference>
<dbReference type="OrthoDB" id="1688863at2759"/>